<evidence type="ECO:0000313" key="1">
    <source>
        <dbReference type="EMBL" id="KAK3939613.1"/>
    </source>
</evidence>
<dbReference type="AlphaFoldDB" id="A0AAN6N7H6"/>
<dbReference type="Proteomes" id="UP001303473">
    <property type="component" value="Unassembled WGS sequence"/>
</dbReference>
<sequence length="66" mass="7248">MAAPIGVTTWIDAQRYSVDSVNSLPQSPMLDLVVIRDVNGHHDVVPIGFNLRHDLKHSVFGAGYYG</sequence>
<comment type="caution">
    <text evidence="1">The sequence shown here is derived from an EMBL/GenBank/DDBJ whole genome shotgun (WGS) entry which is preliminary data.</text>
</comment>
<gene>
    <name evidence="1" type="ORF">QBC46DRAFT_143141</name>
</gene>
<evidence type="ECO:0000313" key="2">
    <source>
        <dbReference type="Proteomes" id="UP001303473"/>
    </source>
</evidence>
<dbReference type="EMBL" id="MU853808">
    <property type="protein sequence ID" value="KAK3939613.1"/>
    <property type="molecule type" value="Genomic_DNA"/>
</dbReference>
<keyword evidence="2" id="KW-1185">Reference proteome</keyword>
<proteinExistence type="predicted"/>
<reference evidence="2" key="1">
    <citation type="journal article" date="2023" name="Mol. Phylogenet. Evol.">
        <title>Genome-scale phylogeny and comparative genomics of the fungal order Sordariales.</title>
        <authorList>
            <person name="Hensen N."/>
            <person name="Bonometti L."/>
            <person name="Westerberg I."/>
            <person name="Brannstrom I.O."/>
            <person name="Guillou S."/>
            <person name="Cros-Aarteil S."/>
            <person name="Calhoun S."/>
            <person name="Haridas S."/>
            <person name="Kuo A."/>
            <person name="Mondo S."/>
            <person name="Pangilinan J."/>
            <person name="Riley R."/>
            <person name="LaButti K."/>
            <person name="Andreopoulos B."/>
            <person name="Lipzen A."/>
            <person name="Chen C."/>
            <person name="Yan M."/>
            <person name="Daum C."/>
            <person name="Ng V."/>
            <person name="Clum A."/>
            <person name="Steindorff A."/>
            <person name="Ohm R.A."/>
            <person name="Martin F."/>
            <person name="Silar P."/>
            <person name="Natvig D.O."/>
            <person name="Lalanne C."/>
            <person name="Gautier V."/>
            <person name="Ament-Velasquez S.L."/>
            <person name="Kruys A."/>
            <person name="Hutchinson M.I."/>
            <person name="Powell A.J."/>
            <person name="Barry K."/>
            <person name="Miller A.N."/>
            <person name="Grigoriev I.V."/>
            <person name="Debuchy R."/>
            <person name="Gladieux P."/>
            <person name="Hiltunen Thoren M."/>
            <person name="Johannesson H."/>
        </authorList>
    </citation>
    <scope>NUCLEOTIDE SEQUENCE [LARGE SCALE GENOMIC DNA]</scope>
    <source>
        <strain evidence="2">CBS 340.73</strain>
    </source>
</reference>
<organism evidence="1 2">
    <name type="scientific">Diplogelasinospora grovesii</name>
    <dbReference type="NCBI Taxonomy" id="303347"/>
    <lineage>
        <taxon>Eukaryota</taxon>
        <taxon>Fungi</taxon>
        <taxon>Dikarya</taxon>
        <taxon>Ascomycota</taxon>
        <taxon>Pezizomycotina</taxon>
        <taxon>Sordariomycetes</taxon>
        <taxon>Sordariomycetidae</taxon>
        <taxon>Sordariales</taxon>
        <taxon>Diplogelasinosporaceae</taxon>
        <taxon>Diplogelasinospora</taxon>
    </lineage>
</organism>
<protein>
    <submittedName>
        <fullName evidence="1">Uncharacterized protein</fullName>
    </submittedName>
</protein>
<name>A0AAN6N7H6_9PEZI</name>
<accession>A0AAN6N7H6</accession>
<feature type="non-terminal residue" evidence="1">
    <location>
        <position position="66"/>
    </location>
</feature>